<dbReference type="GO" id="GO:0006412">
    <property type="term" value="P:translation"/>
    <property type="evidence" value="ECO:0007669"/>
    <property type="project" value="UniProtKB-UniRule"/>
</dbReference>
<dbReference type="NCBIfam" id="NF000955">
    <property type="entry name" value="PRK00099.1-1"/>
    <property type="match status" value="1"/>
</dbReference>
<evidence type="ECO:0000256" key="6">
    <source>
        <dbReference type="HAMAP-Rule" id="MF_00362"/>
    </source>
</evidence>
<dbReference type="GO" id="GO:0005840">
    <property type="term" value="C:ribosome"/>
    <property type="evidence" value="ECO:0007669"/>
    <property type="project" value="UniProtKB-KW"/>
</dbReference>
<organism evidence="7 8">
    <name type="scientific">Candidatus Sneabacter namystus</name>
    <dbReference type="NCBI Taxonomy" id="2601646"/>
    <lineage>
        <taxon>Bacteria</taxon>
        <taxon>Pseudomonadati</taxon>
        <taxon>Pseudomonadota</taxon>
        <taxon>Alphaproteobacteria</taxon>
        <taxon>Rickettsiales</taxon>
        <taxon>Rickettsiaceae</taxon>
        <taxon>Rickettsieae</taxon>
        <taxon>Candidatus Sneabacter</taxon>
    </lineage>
</organism>
<evidence type="ECO:0000256" key="5">
    <source>
        <dbReference type="ARBA" id="ARBA00035202"/>
    </source>
</evidence>
<comment type="similarity">
    <text evidence="2 6">Belongs to the universal ribosomal protein uL10 family.</text>
</comment>
<proteinExistence type="inferred from homology"/>
<evidence type="ECO:0000256" key="2">
    <source>
        <dbReference type="ARBA" id="ARBA00008889"/>
    </source>
</evidence>
<dbReference type="GO" id="GO:1990904">
    <property type="term" value="C:ribonucleoprotein complex"/>
    <property type="evidence" value="ECO:0007669"/>
    <property type="project" value="UniProtKB-KW"/>
</dbReference>
<evidence type="ECO:0000256" key="1">
    <source>
        <dbReference type="ARBA" id="ARBA00002633"/>
    </source>
</evidence>
<dbReference type="AlphaFoldDB" id="A0A5C0UIX3"/>
<evidence type="ECO:0000256" key="4">
    <source>
        <dbReference type="ARBA" id="ARBA00023274"/>
    </source>
</evidence>
<dbReference type="RefSeq" id="WP_148952098.1">
    <property type="nucleotide sequence ID" value="NZ_CP043312.1"/>
</dbReference>
<dbReference type="CDD" id="cd05797">
    <property type="entry name" value="Ribosomal_L10"/>
    <property type="match status" value="1"/>
</dbReference>
<accession>A0A5C0UIX3</accession>
<keyword evidence="6" id="KW-0699">rRNA-binding</keyword>
<protein>
    <recommendedName>
        <fullName evidence="5 6">Large ribosomal subunit protein uL10</fullName>
    </recommendedName>
</protein>
<evidence type="ECO:0000256" key="3">
    <source>
        <dbReference type="ARBA" id="ARBA00022980"/>
    </source>
</evidence>
<dbReference type="HAMAP" id="MF_00362">
    <property type="entry name" value="Ribosomal_uL10"/>
    <property type="match status" value="1"/>
</dbReference>
<evidence type="ECO:0000313" key="8">
    <source>
        <dbReference type="Proteomes" id="UP000323844"/>
    </source>
</evidence>
<dbReference type="GO" id="GO:0070180">
    <property type="term" value="F:large ribosomal subunit rRNA binding"/>
    <property type="evidence" value="ECO:0007669"/>
    <property type="project" value="UniProtKB-UniRule"/>
</dbReference>
<sequence>MKAKKEEIVDEVSSICKEHNSFVILSYSSLDMAKISNIRSTLRKKDNGIKMVKNTLARVAVRNTDLSDVSEYFKGCSAAIAYSSGDPVHFVKDVCDFQKLYSGHLSILGGVIDGQVLSALQVESVAKMPPIEQLYVQFTRSLASPLLELTRVLGAPAKQLVNLLEVYSKNI</sequence>
<comment type="subunit">
    <text evidence="6">Part of the ribosomal stalk of the 50S ribosomal subunit. The N-terminus interacts with L11 and the large rRNA to form the base of the stalk. The C-terminus forms an elongated spine to which L12 dimers bind in a sequential fashion forming a multimeric L10(L12)X complex.</text>
</comment>
<dbReference type="Pfam" id="PF00466">
    <property type="entry name" value="Ribosomal_L10"/>
    <property type="match status" value="1"/>
</dbReference>
<dbReference type="InterPro" id="IPR001790">
    <property type="entry name" value="Ribosomal_uL10"/>
</dbReference>
<keyword evidence="4 6" id="KW-0687">Ribonucleoprotein</keyword>
<dbReference type="InterPro" id="IPR047865">
    <property type="entry name" value="Ribosomal_uL10_bac_type"/>
</dbReference>
<dbReference type="InterPro" id="IPR043141">
    <property type="entry name" value="Ribosomal_uL10-like_sf"/>
</dbReference>
<dbReference type="Gene3D" id="3.30.70.1730">
    <property type="match status" value="1"/>
</dbReference>
<keyword evidence="3 6" id="KW-0689">Ribosomal protein</keyword>
<dbReference type="PANTHER" id="PTHR11560">
    <property type="entry name" value="39S RIBOSOMAL PROTEIN L10, MITOCHONDRIAL"/>
    <property type="match status" value="1"/>
</dbReference>
<dbReference type="EMBL" id="CP043312">
    <property type="protein sequence ID" value="QEK39737.1"/>
    <property type="molecule type" value="Genomic_DNA"/>
</dbReference>
<dbReference type="OrthoDB" id="9808307at2"/>
<evidence type="ECO:0000313" key="7">
    <source>
        <dbReference type="EMBL" id="QEK39737.1"/>
    </source>
</evidence>
<dbReference type="SUPFAM" id="SSF160369">
    <property type="entry name" value="Ribosomal protein L10-like"/>
    <property type="match status" value="1"/>
</dbReference>
<dbReference type="KEGG" id="snay:FZC37_02245"/>
<name>A0A5C0UIX3_9RICK</name>
<gene>
    <name evidence="6" type="primary">rplJ</name>
    <name evidence="7" type="ORF">FZC37_02245</name>
</gene>
<reference evidence="7 8" key="1">
    <citation type="submission" date="2019-08" db="EMBL/GenBank/DDBJ databases">
        <title>Highly reduced genomes of protist endosymbionts show evolutionary convergence.</title>
        <authorList>
            <person name="George E."/>
            <person name="Husnik F."/>
            <person name="Tashyreva D."/>
            <person name="Prokopchuk G."/>
            <person name="Horak A."/>
            <person name="Kwong W.K."/>
            <person name="Lukes J."/>
            <person name="Keeling P.J."/>
        </authorList>
    </citation>
    <scope>NUCLEOTIDE SEQUENCE [LARGE SCALE GENOMIC DNA]</scope>
    <source>
        <strain evidence="7">1621</strain>
    </source>
</reference>
<keyword evidence="6" id="KW-0694">RNA-binding</keyword>
<keyword evidence="8" id="KW-1185">Reference proteome</keyword>
<dbReference type="InterPro" id="IPR022973">
    <property type="entry name" value="Ribosomal_uL10_bac"/>
</dbReference>
<dbReference type="Proteomes" id="UP000323844">
    <property type="component" value="Chromosome"/>
</dbReference>
<comment type="function">
    <text evidence="1 6">Forms part of the ribosomal stalk, playing a central role in the interaction of the ribosome with GTP-bound translation factors.</text>
</comment>